<keyword evidence="5" id="KW-0539">Nucleus</keyword>
<keyword evidence="3" id="KW-0238">DNA-binding</keyword>
<gene>
    <name evidence="9" type="ORF">PVAP13_5NG313900</name>
</gene>
<evidence type="ECO:0000256" key="6">
    <source>
        <dbReference type="SAM" id="Coils"/>
    </source>
</evidence>
<keyword evidence="4" id="KW-0804">Transcription</keyword>
<evidence type="ECO:0000256" key="5">
    <source>
        <dbReference type="ARBA" id="ARBA00023242"/>
    </source>
</evidence>
<dbReference type="PANTHER" id="PTHR11945:SF764">
    <property type="entry name" value="AGAMOUS-LIKE MADS-BOX PROTEIN AGL62"/>
    <property type="match status" value="1"/>
</dbReference>
<evidence type="ECO:0000313" key="9">
    <source>
        <dbReference type="EMBL" id="KAG2590021.1"/>
    </source>
</evidence>
<dbReference type="GO" id="GO:0045944">
    <property type="term" value="P:positive regulation of transcription by RNA polymerase II"/>
    <property type="evidence" value="ECO:0007669"/>
    <property type="project" value="InterPro"/>
</dbReference>
<evidence type="ECO:0000256" key="3">
    <source>
        <dbReference type="ARBA" id="ARBA00023125"/>
    </source>
</evidence>
<dbReference type="PROSITE" id="PS50066">
    <property type="entry name" value="MADS_BOX_2"/>
    <property type="match status" value="1"/>
</dbReference>
<protein>
    <recommendedName>
        <fullName evidence="8">MADS-box domain-containing protein</fullName>
    </recommendedName>
</protein>
<comment type="subcellular location">
    <subcellularLocation>
        <location evidence="1">Nucleus</location>
    </subcellularLocation>
</comment>
<accession>A0A8T0RUD7</accession>
<dbReference type="SUPFAM" id="SSF55455">
    <property type="entry name" value="SRF-like"/>
    <property type="match status" value="1"/>
</dbReference>
<comment type="caution">
    <text evidence="9">The sequence shown here is derived from an EMBL/GenBank/DDBJ whole genome shotgun (WGS) entry which is preliminary data.</text>
</comment>
<dbReference type="GO" id="GO:0005634">
    <property type="term" value="C:nucleus"/>
    <property type="evidence" value="ECO:0007669"/>
    <property type="project" value="UniProtKB-SubCell"/>
</dbReference>
<dbReference type="InterPro" id="IPR033897">
    <property type="entry name" value="SRF-like_MADS-box"/>
</dbReference>
<feature type="compositionally biased region" description="Low complexity" evidence="7">
    <location>
        <begin position="336"/>
        <end position="359"/>
    </location>
</feature>
<evidence type="ECO:0000313" key="10">
    <source>
        <dbReference type="Proteomes" id="UP000823388"/>
    </source>
</evidence>
<evidence type="ECO:0000256" key="2">
    <source>
        <dbReference type="ARBA" id="ARBA00023015"/>
    </source>
</evidence>
<evidence type="ECO:0000256" key="1">
    <source>
        <dbReference type="ARBA" id="ARBA00004123"/>
    </source>
</evidence>
<dbReference type="EMBL" id="CM029046">
    <property type="protein sequence ID" value="KAG2590021.1"/>
    <property type="molecule type" value="Genomic_DNA"/>
</dbReference>
<dbReference type="AlphaFoldDB" id="A0A8T0RUD7"/>
<dbReference type="InterPro" id="IPR002100">
    <property type="entry name" value="TF_MADSbox"/>
</dbReference>
<evidence type="ECO:0000259" key="8">
    <source>
        <dbReference type="PROSITE" id="PS50066"/>
    </source>
</evidence>
<feature type="domain" description="MADS-box" evidence="8">
    <location>
        <begin position="43"/>
        <end position="103"/>
    </location>
</feature>
<dbReference type="PANTHER" id="PTHR11945">
    <property type="entry name" value="MADS BOX PROTEIN"/>
    <property type="match status" value="1"/>
</dbReference>
<dbReference type="SMART" id="SM00432">
    <property type="entry name" value="MADS"/>
    <property type="match status" value="1"/>
</dbReference>
<dbReference type="InterPro" id="IPR036879">
    <property type="entry name" value="TF_MADSbox_sf"/>
</dbReference>
<organism evidence="9 10">
    <name type="scientific">Panicum virgatum</name>
    <name type="common">Blackwell switchgrass</name>
    <dbReference type="NCBI Taxonomy" id="38727"/>
    <lineage>
        <taxon>Eukaryota</taxon>
        <taxon>Viridiplantae</taxon>
        <taxon>Streptophyta</taxon>
        <taxon>Embryophyta</taxon>
        <taxon>Tracheophyta</taxon>
        <taxon>Spermatophyta</taxon>
        <taxon>Magnoliopsida</taxon>
        <taxon>Liliopsida</taxon>
        <taxon>Poales</taxon>
        <taxon>Poaceae</taxon>
        <taxon>PACMAD clade</taxon>
        <taxon>Panicoideae</taxon>
        <taxon>Panicodae</taxon>
        <taxon>Paniceae</taxon>
        <taxon>Panicinae</taxon>
        <taxon>Panicum</taxon>
        <taxon>Panicum sect. Hiantes</taxon>
    </lineage>
</organism>
<sequence>MCDACRRSGDNANLGGCAYLLQLWMWERIPVGWPKRYAHRMPKRGRRSGVSFIEGCRSRGLTFFKRRSGLFKAASDLSTLTGVRVAVVLESENERFSSFGTPDANPIVDAFLSGGVPTESDTSEEQKAKITNLQNELFQLEKDKAMADKKQKENMVRIKEVQETSRTAKYAYGKEEDLDATELYEMYRKLTWVMQEIKDYCSPSLLRDNHVEAGDRLRDPSLLQPRWWRSLASQCAPPPNYSPLSLSQASFQQHPWSSTSHPVLARSGSSLPNPLMLPSQQHPLAPRTPSSILRLQAPPPKEAYPYNYHIHGLGINGNNSHPFSLFPVSSSPPQPSSLQTPPSNGSSPPLLSPQLSSPPHLDESLEFSFNPQNYNFVQPPHNYANASSPLIPSHQPFYSSSLGLNDDLENTVGNGGQTCGGHGKGFDLSTTQQGHGGAGVMLESSAAGESSGAGNTGSNLGDFNFPCY</sequence>
<evidence type="ECO:0000256" key="7">
    <source>
        <dbReference type="SAM" id="MobiDB-lite"/>
    </source>
</evidence>
<name>A0A8T0RUD7_PANVG</name>
<dbReference type="CDD" id="cd00266">
    <property type="entry name" value="MADS_SRF_like"/>
    <property type="match status" value="1"/>
</dbReference>
<dbReference type="Pfam" id="PF00319">
    <property type="entry name" value="SRF-TF"/>
    <property type="match status" value="1"/>
</dbReference>
<dbReference type="GO" id="GO:0000981">
    <property type="term" value="F:DNA-binding transcription factor activity, RNA polymerase II-specific"/>
    <property type="evidence" value="ECO:0007669"/>
    <property type="project" value="InterPro"/>
</dbReference>
<dbReference type="Proteomes" id="UP000823388">
    <property type="component" value="Chromosome 5N"/>
</dbReference>
<reference evidence="9" key="1">
    <citation type="submission" date="2020-05" db="EMBL/GenBank/DDBJ databases">
        <title>WGS assembly of Panicum virgatum.</title>
        <authorList>
            <person name="Lovell J.T."/>
            <person name="Jenkins J."/>
            <person name="Shu S."/>
            <person name="Juenger T.E."/>
            <person name="Schmutz J."/>
        </authorList>
    </citation>
    <scope>NUCLEOTIDE SEQUENCE</scope>
    <source>
        <strain evidence="9">AP13</strain>
    </source>
</reference>
<keyword evidence="2" id="KW-0805">Transcription regulation</keyword>
<feature type="coiled-coil region" evidence="6">
    <location>
        <begin position="123"/>
        <end position="150"/>
    </location>
</feature>
<feature type="region of interest" description="Disordered" evidence="7">
    <location>
        <begin position="257"/>
        <end position="291"/>
    </location>
</feature>
<dbReference type="EMBL" id="CM029046">
    <property type="protein sequence ID" value="KAG2590017.1"/>
    <property type="molecule type" value="Genomic_DNA"/>
</dbReference>
<keyword evidence="6" id="KW-0175">Coiled coil</keyword>
<feature type="region of interest" description="Disordered" evidence="7">
    <location>
        <begin position="324"/>
        <end position="366"/>
    </location>
</feature>
<dbReference type="PRINTS" id="PR00404">
    <property type="entry name" value="MADSDOMAIN"/>
</dbReference>
<proteinExistence type="predicted"/>
<dbReference type="GO" id="GO:0046983">
    <property type="term" value="F:protein dimerization activity"/>
    <property type="evidence" value="ECO:0007669"/>
    <property type="project" value="InterPro"/>
</dbReference>
<evidence type="ECO:0000256" key="4">
    <source>
        <dbReference type="ARBA" id="ARBA00023163"/>
    </source>
</evidence>
<dbReference type="Gene3D" id="3.40.1810.10">
    <property type="entry name" value="Transcription factor, MADS-box"/>
    <property type="match status" value="1"/>
</dbReference>
<keyword evidence="10" id="KW-1185">Reference proteome</keyword>
<dbReference type="GO" id="GO:0000978">
    <property type="term" value="F:RNA polymerase II cis-regulatory region sequence-specific DNA binding"/>
    <property type="evidence" value="ECO:0007669"/>
    <property type="project" value="TreeGrafter"/>
</dbReference>